<organism evidence="2 3">
    <name type="scientific">Staphylococcus warneri</name>
    <dbReference type="NCBI Taxonomy" id="1292"/>
    <lineage>
        <taxon>Bacteria</taxon>
        <taxon>Bacillati</taxon>
        <taxon>Bacillota</taxon>
        <taxon>Bacilli</taxon>
        <taxon>Bacillales</taxon>
        <taxon>Staphylococcaceae</taxon>
        <taxon>Staphylococcus</taxon>
    </lineage>
</organism>
<evidence type="ECO:0000313" key="2">
    <source>
        <dbReference type="EMBL" id="NBH31825.1"/>
    </source>
</evidence>
<sequence length="66" mass="7772">DSKRKYRSHIFEGKKGPLIQPNQKHHPEQSKSTRKQKLHLKPLPTPPNIPYILSTTLIPHPKFYHI</sequence>
<reference evidence="2 3" key="1">
    <citation type="submission" date="2018-08" db="EMBL/GenBank/DDBJ databases">
        <title>Murine metabolic-syndrome-specific gut microbial biobank.</title>
        <authorList>
            <person name="Liu C."/>
        </authorList>
    </citation>
    <scope>NUCLEOTIDE SEQUENCE [LARGE SCALE GENOMIC DNA]</scope>
    <source>
        <strain evidence="2 3">1XD21-27</strain>
    </source>
</reference>
<dbReference type="Proteomes" id="UP000481807">
    <property type="component" value="Unassembled WGS sequence"/>
</dbReference>
<feature type="region of interest" description="Disordered" evidence="1">
    <location>
        <begin position="1"/>
        <end position="45"/>
    </location>
</feature>
<accession>A0AB36BIC7</accession>
<proteinExistence type="predicted"/>
<comment type="caution">
    <text evidence="2">The sequence shown here is derived from an EMBL/GenBank/DDBJ whole genome shotgun (WGS) entry which is preliminary data.</text>
</comment>
<feature type="non-terminal residue" evidence="2">
    <location>
        <position position="1"/>
    </location>
</feature>
<evidence type="ECO:0000313" key="3">
    <source>
        <dbReference type="Proteomes" id="UP000481807"/>
    </source>
</evidence>
<protein>
    <submittedName>
        <fullName evidence="2">Uncharacterized protein</fullName>
    </submittedName>
</protein>
<name>A0AB36BIC7_STAWA</name>
<dbReference type="AlphaFoldDB" id="A0AB36BIC7"/>
<dbReference type="EMBL" id="QXWP01000026">
    <property type="protein sequence ID" value="NBH31825.1"/>
    <property type="molecule type" value="Genomic_DNA"/>
</dbReference>
<evidence type="ECO:0000256" key="1">
    <source>
        <dbReference type="SAM" id="MobiDB-lite"/>
    </source>
</evidence>
<gene>
    <name evidence="2" type="ORF">D3Z30_12885</name>
</gene>